<sequence>MNIGAPKLRSLSPSIKLYEDNTVAVNLIENVIICPGPPHIVSDKPLEPCELFLIEIENVDKKLSIYYPPVRCSIINHENLPMLNESYVMFDNSREVGNDRSEIFRELTNFKELVWTPYGSILLSILYRYLPINHMEQELPSLDTLVGDRIGFCYFQSPNGRQHVMYKVSKYGIYVQNFILSNGGPKYLLIQMLRQLKQFRTIPVYAVPSLQGLSREVIFKRIRAEGKLTKERLEELNLPRSIINKLQIHIGWNFTVGVVQEDCLDDLHLPKPTKALKTYKFQLLKYM</sequence>
<dbReference type="AlphaFoldDB" id="A0A6P3XGL1"/>
<protein>
    <submittedName>
        <fullName evidence="2">Uncharacterized protein LOC106745995</fullName>
    </submittedName>
</protein>
<evidence type="ECO:0000313" key="1">
    <source>
        <dbReference type="Proteomes" id="UP000515204"/>
    </source>
</evidence>
<proteinExistence type="predicted"/>
<dbReference type="Proteomes" id="UP000515204">
    <property type="component" value="Unplaced"/>
</dbReference>
<name>A0A6P3XGL1_DINQU</name>
<evidence type="ECO:0000313" key="2">
    <source>
        <dbReference type="RefSeq" id="XP_014477570.1"/>
    </source>
</evidence>
<accession>A0A6P3XGL1</accession>
<keyword evidence="1" id="KW-1185">Reference proteome</keyword>
<dbReference type="GeneID" id="106745995"/>
<organism evidence="1 2">
    <name type="scientific">Dinoponera quadriceps</name>
    <name type="common">South American ant</name>
    <dbReference type="NCBI Taxonomy" id="609295"/>
    <lineage>
        <taxon>Eukaryota</taxon>
        <taxon>Metazoa</taxon>
        <taxon>Ecdysozoa</taxon>
        <taxon>Arthropoda</taxon>
        <taxon>Hexapoda</taxon>
        <taxon>Insecta</taxon>
        <taxon>Pterygota</taxon>
        <taxon>Neoptera</taxon>
        <taxon>Endopterygota</taxon>
        <taxon>Hymenoptera</taxon>
        <taxon>Apocrita</taxon>
        <taxon>Aculeata</taxon>
        <taxon>Formicoidea</taxon>
        <taxon>Formicidae</taxon>
        <taxon>Ponerinae</taxon>
        <taxon>Ponerini</taxon>
        <taxon>Dinoponera</taxon>
    </lineage>
</organism>
<gene>
    <name evidence="2" type="primary">LOC106745995</name>
</gene>
<dbReference type="RefSeq" id="XP_014477570.1">
    <property type="nucleotide sequence ID" value="XM_014622084.1"/>
</dbReference>
<reference evidence="2" key="1">
    <citation type="submission" date="2025-08" db="UniProtKB">
        <authorList>
            <consortium name="RefSeq"/>
        </authorList>
    </citation>
    <scope>IDENTIFICATION</scope>
</reference>
<dbReference type="KEGG" id="dqu:106745995"/>
<dbReference type="OrthoDB" id="10548727at2759"/>